<feature type="non-terminal residue" evidence="3">
    <location>
        <position position="387"/>
    </location>
</feature>
<sequence>MQPNPEERVRVLREMYLNIPSPDIYIEPCGYDKELGIAKSPDDTSLDAPDPLSRPLMTIAEEFLNESNQVLLIMGDPGSGKSSFMRQLRRRLWETYGDSNNRIPLLINLPEYPKSNSDLLGQVLRSEGFNPQQIRQLKQAERQFVLICDGYDEAQTTGNIYNSNEFNSRGQWRVKLIIACRSDKIGRDSDGRFRPEASRYSFKKLDLFQKAATAPFTLSQIKEYVDKYVAHLLQHHNRQPSEGGQGAPQKSHMMSHGIQDAQQPAIPGRPWSAQQYMDALTEIPNAMELVKNPYILSFVLGLLPEFAGSMQDVSRSPVSLDALYKRIFDNYMEVAKIRLNTKPKSSDEQSALLELMESGFSDAFMETLKDLAVELYTRQEGEPVVHY</sequence>
<comment type="caution">
    <text evidence="3">The sequence shown here is derived from an EMBL/GenBank/DDBJ whole genome shotgun (WGS) entry which is preliminary data.</text>
</comment>
<evidence type="ECO:0000313" key="3">
    <source>
        <dbReference type="EMBL" id="KAG0263562.1"/>
    </source>
</evidence>
<dbReference type="InterPro" id="IPR007111">
    <property type="entry name" value="NACHT_NTPase"/>
</dbReference>
<evidence type="ECO:0000313" key="4">
    <source>
        <dbReference type="Proteomes" id="UP001194580"/>
    </source>
</evidence>
<dbReference type="CDD" id="cd00267">
    <property type="entry name" value="ABC_ATPase"/>
    <property type="match status" value="1"/>
</dbReference>
<protein>
    <recommendedName>
        <fullName evidence="2">NACHT domain-containing protein</fullName>
    </recommendedName>
</protein>
<dbReference type="SUPFAM" id="SSF52540">
    <property type="entry name" value="P-loop containing nucleoside triphosphate hydrolases"/>
    <property type="match status" value="1"/>
</dbReference>
<keyword evidence="4" id="KW-1185">Reference proteome</keyword>
<evidence type="ECO:0000256" key="1">
    <source>
        <dbReference type="SAM" id="MobiDB-lite"/>
    </source>
</evidence>
<proteinExistence type="predicted"/>
<dbReference type="Proteomes" id="UP001194580">
    <property type="component" value="Unassembled WGS sequence"/>
</dbReference>
<dbReference type="Gene3D" id="3.40.50.300">
    <property type="entry name" value="P-loop containing nucleotide triphosphate hydrolases"/>
    <property type="match status" value="1"/>
</dbReference>
<dbReference type="EMBL" id="JAAAIL010001885">
    <property type="protein sequence ID" value="KAG0263562.1"/>
    <property type="molecule type" value="Genomic_DNA"/>
</dbReference>
<feature type="region of interest" description="Disordered" evidence="1">
    <location>
        <begin position="238"/>
        <end position="267"/>
    </location>
</feature>
<dbReference type="AlphaFoldDB" id="A0AAD4H160"/>
<gene>
    <name evidence="3" type="ORF">BGZ95_003776</name>
</gene>
<dbReference type="InterPro" id="IPR027417">
    <property type="entry name" value="P-loop_NTPase"/>
</dbReference>
<accession>A0AAD4H160</accession>
<reference evidence="3" key="1">
    <citation type="journal article" date="2020" name="Fungal Divers.">
        <title>Resolving the Mortierellaceae phylogeny through synthesis of multi-gene phylogenetics and phylogenomics.</title>
        <authorList>
            <person name="Vandepol N."/>
            <person name="Liber J."/>
            <person name="Desiro A."/>
            <person name="Na H."/>
            <person name="Kennedy M."/>
            <person name="Barry K."/>
            <person name="Grigoriev I.V."/>
            <person name="Miller A.N."/>
            <person name="O'Donnell K."/>
            <person name="Stajich J.E."/>
            <person name="Bonito G."/>
        </authorList>
    </citation>
    <scope>NUCLEOTIDE SEQUENCE</scope>
    <source>
        <strain evidence="3">NRRL 28262</strain>
    </source>
</reference>
<organism evidence="3 4">
    <name type="scientific">Linnemannia exigua</name>
    <dbReference type="NCBI Taxonomy" id="604196"/>
    <lineage>
        <taxon>Eukaryota</taxon>
        <taxon>Fungi</taxon>
        <taxon>Fungi incertae sedis</taxon>
        <taxon>Mucoromycota</taxon>
        <taxon>Mortierellomycotina</taxon>
        <taxon>Mortierellomycetes</taxon>
        <taxon>Mortierellales</taxon>
        <taxon>Mortierellaceae</taxon>
        <taxon>Linnemannia</taxon>
    </lineage>
</organism>
<name>A0AAD4H160_9FUNG</name>
<feature type="domain" description="NACHT" evidence="2">
    <location>
        <begin position="69"/>
        <end position="154"/>
    </location>
</feature>
<dbReference type="PROSITE" id="PS50837">
    <property type="entry name" value="NACHT"/>
    <property type="match status" value="1"/>
</dbReference>
<dbReference type="Pfam" id="PF05729">
    <property type="entry name" value="NACHT"/>
    <property type="match status" value="1"/>
</dbReference>
<evidence type="ECO:0000259" key="2">
    <source>
        <dbReference type="PROSITE" id="PS50837"/>
    </source>
</evidence>